<keyword evidence="1" id="KW-0175">Coiled coil</keyword>
<dbReference type="OrthoDB" id="10513183at2759"/>
<keyword evidence="2" id="KW-0472">Membrane</keyword>
<keyword evidence="4" id="KW-1185">Reference proteome</keyword>
<protein>
    <submittedName>
        <fullName evidence="3">Uncharacterized protein</fullName>
    </submittedName>
</protein>
<gene>
    <name evidence="3" type="ORF">TRFO_33097</name>
</gene>
<keyword evidence="2" id="KW-0812">Transmembrane</keyword>
<comment type="caution">
    <text evidence="3">The sequence shown here is derived from an EMBL/GenBank/DDBJ whole genome shotgun (WGS) entry which is preliminary data.</text>
</comment>
<reference evidence="3" key="1">
    <citation type="submission" date="2016-10" db="EMBL/GenBank/DDBJ databases">
        <authorList>
            <person name="Benchimol M."/>
            <person name="Almeida L.G."/>
            <person name="Vasconcelos A.T."/>
            <person name="Perreira-Neves A."/>
            <person name="Rosa I.A."/>
            <person name="Tasca T."/>
            <person name="Bogo M.R."/>
            <person name="de Souza W."/>
        </authorList>
    </citation>
    <scope>NUCLEOTIDE SEQUENCE [LARGE SCALE GENOMIC DNA]</scope>
    <source>
        <strain evidence="3">K</strain>
    </source>
</reference>
<evidence type="ECO:0000313" key="4">
    <source>
        <dbReference type="Proteomes" id="UP000179807"/>
    </source>
</evidence>
<dbReference type="VEuPathDB" id="TrichDB:TRFO_33097"/>
<dbReference type="AlphaFoldDB" id="A0A1J4JNH9"/>
<feature type="coiled-coil region" evidence="1">
    <location>
        <begin position="361"/>
        <end position="402"/>
    </location>
</feature>
<keyword evidence="2" id="KW-1133">Transmembrane helix</keyword>
<dbReference type="EMBL" id="MLAK01000963">
    <property type="protein sequence ID" value="OHT00266.1"/>
    <property type="molecule type" value="Genomic_DNA"/>
</dbReference>
<evidence type="ECO:0000256" key="1">
    <source>
        <dbReference type="SAM" id="Coils"/>
    </source>
</evidence>
<name>A0A1J4JNH9_9EUKA</name>
<accession>A0A1J4JNH9</accession>
<dbReference type="Proteomes" id="UP000179807">
    <property type="component" value="Unassembled WGS sequence"/>
</dbReference>
<sequence>MNDTYLICDNVGENGYSIFPNAYEASSTPIQIEGFATYILSHHLDCPSYPFYSVLYENPSKSSYVIPIKFHESIPNFNILGFLTTPTEKGIVIHVSTSFFNTLDLRYSCIRVKGGNFFEQKNFYHELGALHHLGILHDYSPLDFYDKDNINNLINKLHKVYGTYGTLEDALSTTFQRIYFAIHFFNIQEAITVCNRYDLKENPSFGALFPSLQNSTELDLIKKFVTVGNNNDSPFIILINYLRTIFMAIHHQDPAIKDIDDEEGMKRYVHQLQEHFGFQQGNCDIKTATKIIESVQMTKFDPLPIFRMAGIDISLYTESDFPCLSLLETQKSDDFGSQIKTEMNHVIASTPDPRAKIDWMKDKINNELERYSERCNELSENISNIEERIRKLSERLVQVMEESEQAAVGAEAATKALNVVFESHKKIQIKFDKFQNHLSGEQRNTRVILVLGLFFTLVGVVRFFFDRH</sequence>
<feature type="transmembrane region" description="Helical" evidence="2">
    <location>
        <begin position="447"/>
        <end position="465"/>
    </location>
</feature>
<evidence type="ECO:0000256" key="2">
    <source>
        <dbReference type="SAM" id="Phobius"/>
    </source>
</evidence>
<evidence type="ECO:0000313" key="3">
    <source>
        <dbReference type="EMBL" id="OHT00266.1"/>
    </source>
</evidence>
<dbReference type="GeneID" id="94843583"/>
<proteinExistence type="predicted"/>
<dbReference type="RefSeq" id="XP_068353402.1">
    <property type="nucleotide sequence ID" value="XM_068508879.1"/>
</dbReference>
<organism evidence="3 4">
    <name type="scientific">Tritrichomonas foetus</name>
    <dbReference type="NCBI Taxonomy" id="1144522"/>
    <lineage>
        <taxon>Eukaryota</taxon>
        <taxon>Metamonada</taxon>
        <taxon>Parabasalia</taxon>
        <taxon>Tritrichomonadida</taxon>
        <taxon>Tritrichomonadidae</taxon>
        <taxon>Tritrichomonas</taxon>
    </lineage>
</organism>